<feature type="non-terminal residue" evidence="1">
    <location>
        <position position="30"/>
    </location>
</feature>
<dbReference type="AlphaFoldDB" id="A0A0F9EMS1"/>
<protein>
    <submittedName>
        <fullName evidence="1">Uncharacterized protein</fullName>
    </submittedName>
</protein>
<comment type="caution">
    <text evidence="1">The sequence shown here is derived from an EMBL/GenBank/DDBJ whole genome shotgun (WGS) entry which is preliminary data.</text>
</comment>
<evidence type="ECO:0000313" key="1">
    <source>
        <dbReference type="EMBL" id="KKL25168.1"/>
    </source>
</evidence>
<accession>A0A0F9EMS1</accession>
<reference evidence="1" key="1">
    <citation type="journal article" date="2015" name="Nature">
        <title>Complex archaea that bridge the gap between prokaryotes and eukaryotes.</title>
        <authorList>
            <person name="Spang A."/>
            <person name="Saw J.H."/>
            <person name="Jorgensen S.L."/>
            <person name="Zaremba-Niedzwiedzka K."/>
            <person name="Martijn J."/>
            <person name="Lind A.E."/>
            <person name="van Eijk R."/>
            <person name="Schleper C."/>
            <person name="Guy L."/>
            <person name="Ettema T.J."/>
        </authorList>
    </citation>
    <scope>NUCLEOTIDE SEQUENCE</scope>
</reference>
<proteinExistence type="predicted"/>
<organism evidence="1">
    <name type="scientific">marine sediment metagenome</name>
    <dbReference type="NCBI Taxonomy" id="412755"/>
    <lineage>
        <taxon>unclassified sequences</taxon>
        <taxon>metagenomes</taxon>
        <taxon>ecological metagenomes</taxon>
    </lineage>
</organism>
<gene>
    <name evidence="1" type="ORF">LCGC14_2408050</name>
</gene>
<dbReference type="EMBL" id="LAZR01036315">
    <property type="protein sequence ID" value="KKL25168.1"/>
    <property type="molecule type" value="Genomic_DNA"/>
</dbReference>
<name>A0A0F9EMS1_9ZZZZ</name>
<sequence length="30" mass="3244">MKQHNDFALLLSTVENLSAMGAAELIESLP</sequence>